<dbReference type="Proteomes" id="UP000231203">
    <property type="component" value="Unassembled WGS sequence"/>
</dbReference>
<dbReference type="InterPro" id="IPR003661">
    <property type="entry name" value="HisK_dim/P_dom"/>
</dbReference>
<dbReference type="EC" id="2.7.13.3" evidence="2"/>
<dbReference type="SMART" id="SM01080">
    <property type="entry name" value="CHASE2"/>
    <property type="match status" value="1"/>
</dbReference>
<dbReference type="CDD" id="cd00156">
    <property type="entry name" value="REC"/>
    <property type="match status" value="1"/>
</dbReference>
<dbReference type="InterPro" id="IPR005467">
    <property type="entry name" value="His_kinase_dom"/>
</dbReference>
<dbReference type="InterPro" id="IPR007890">
    <property type="entry name" value="CHASE2"/>
</dbReference>
<dbReference type="InterPro" id="IPR003594">
    <property type="entry name" value="HATPase_dom"/>
</dbReference>
<dbReference type="SMART" id="SM00388">
    <property type="entry name" value="HisKA"/>
    <property type="match status" value="1"/>
</dbReference>
<evidence type="ECO:0000256" key="4">
    <source>
        <dbReference type="PROSITE-ProRule" id="PRU00169"/>
    </source>
</evidence>
<dbReference type="Gene3D" id="3.30.450.20">
    <property type="entry name" value="PAS domain"/>
    <property type="match status" value="1"/>
</dbReference>
<dbReference type="Pfam" id="PF00072">
    <property type="entry name" value="Response_reg"/>
    <property type="match status" value="1"/>
</dbReference>
<feature type="transmembrane region" description="Helical" evidence="5">
    <location>
        <begin position="12"/>
        <end position="34"/>
    </location>
</feature>
<dbReference type="SUPFAM" id="SSF52172">
    <property type="entry name" value="CheY-like"/>
    <property type="match status" value="1"/>
</dbReference>
<evidence type="ECO:0000259" key="7">
    <source>
        <dbReference type="PROSITE" id="PS50110"/>
    </source>
</evidence>
<dbReference type="InterPro" id="IPR036097">
    <property type="entry name" value="HisK_dim/P_sf"/>
</dbReference>
<organism evidence="8 9">
    <name type="scientific">Desulfobacter postgatei</name>
    <dbReference type="NCBI Taxonomy" id="2293"/>
    <lineage>
        <taxon>Bacteria</taxon>
        <taxon>Pseudomonadati</taxon>
        <taxon>Thermodesulfobacteriota</taxon>
        <taxon>Desulfobacteria</taxon>
        <taxon>Desulfobacterales</taxon>
        <taxon>Desulfobacteraceae</taxon>
        <taxon>Desulfobacter</taxon>
    </lineage>
</organism>
<evidence type="ECO:0000256" key="2">
    <source>
        <dbReference type="ARBA" id="ARBA00012438"/>
    </source>
</evidence>
<comment type="caution">
    <text evidence="8">The sequence shown here is derived from an EMBL/GenBank/DDBJ whole genome shotgun (WGS) entry which is preliminary data.</text>
</comment>
<dbReference type="PRINTS" id="PR00344">
    <property type="entry name" value="BCTRLSENSOR"/>
</dbReference>
<evidence type="ECO:0000313" key="8">
    <source>
        <dbReference type="EMBL" id="PIE63488.1"/>
    </source>
</evidence>
<keyword evidence="5" id="KW-0812">Transmembrane</keyword>
<dbReference type="Pfam" id="PF05226">
    <property type="entry name" value="CHASE2"/>
    <property type="match status" value="1"/>
</dbReference>
<reference evidence="8 9" key="1">
    <citation type="submission" date="2017-10" db="EMBL/GenBank/DDBJ databases">
        <title>Novel microbial diversity and functional potential in the marine mammal oral microbiome.</title>
        <authorList>
            <person name="Dudek N.K."/>
            <person name="Sun C.L."/>
            <person name="Burstein D."/>
            <person name="Kantor R.S."/>
            <person name="Aliaga Goltsman D.S."/>
            <person name="Bik E.M."/>
            <person name="Thomas B.C."/>
            <person name="Banfield J.F."/>
            <person name="Relman D.A."/>
        </authorList>
    </citation>
    <scope>NUCLEOTIDE SEQUENCE [LARGE SCALE GENOMIC DNA]</scope>
    <source>
        <strain evidence="8">DOLJORAL78_47_202</strain>
    </source>
</reference>
<sequence>MSPNFISEKRDQLRYLSISLVCLLIIGIVDYMGFFKAVNFYAYDFFFRLRGPEKTSEQIIIAAVDEKSLKKLGPWPIPRYHYTDFFEQVSTAPGVLVDIILAEPSPDDFVLGQMISQSPAIVLPVYLDRASHLVLPSPALGDPAVGHVHTEPCLDGVVRMVSHTLIHNGKKLPSISSALFEIISNTPRVRAGALRDSNREDHQTLGGSIIQDDRTRINYYGPQGTFTYISFVDILEKKYPPSYFADKILVLGVTAAGIDQNDLISFSQNRDQMPGVEVQATILNNLLDGSEIVTLNRNWQWSGGVLVFIVSLVTFLRLKGPWALVCWGIFFLLVCTGSFLLFSRLHVWIPLAACLTALTGALVLAHLIRLERMGHMLFQAKKDWEISFDSITDAIFIMDQSGKTILNNRPAQGGVFHNIIKEYTEKWENRDLEIDPEKFSEENKIPVPGGQPVELYNENLDQYFEARVFPRIGSHNQPEGMIHIVRDITERTQLRQKQTILQNQLIQAQKMEAIGSLSGGIAHDFNNILSAIMGYTEVASLLIPDAYEAREKLAKVLTICGRASNLIMQILSFSRYSGQEKMALAVKPIVKEIVQLLKATLPPTIELKYDVDGSEMVYGEPSQIYQVILNLCTNAHQAIGDNPGLIKIIVESIKIDSGKVSSHIELEPGRYVKISISDTGAGIPETIQSKIFEPYFTTKEKDTGTGLGLATSHSIVKNHGGDIQFDSRENEGTCFHVYLPRVEDKKRPSHSESGVENITGSGTILLVDDRDELVETSRELLEDRGYTVVAVNCPEKALTVFQSEPDRFDVIITDMRMKKMTGITLSEKILAKRPGIPIILCTGYNNLLTAEGKTKIGVSAILEKPFSIRELTRTINSVLKKTK</sequence>
<dbReference type="AlphaFoldDB" id="A0A2G6MTS2"/>
<feature type="modified residue" description="4-aspartylphosphate" evidence="4">
    <location>
        <position position="814"/>
    </location>
</feature>
<dbReference type="CDD" id="cd00082">
    <property type="entry name" value="HisKA"/>
    <property type="match status" value="1"/>
</dbReference>
<feature type="domain" description="Response regulatory" evidence="7">
    <location>
        <begin position="763"/>
        <end position="879"/>
    </location>
</feature>
<dbReference type="EMBL" id="PDTI01000003">
    <property type="protein sequence ID" value="PIE63488.1"/>
    <property type="molecule type" value="Genomic_DNA"/>
</dbReference>
<dbReference type="Gene3D" id="1.10.287.130">
    <property type="match status" value="1"/>
</dbReference>
<evidence type="ECO:0000256" key="5">
    <source>
        <dbReference type="SAM" id="Phobius"/>
    </source>
</evidence>
<dbReference type="PANTHER" id="PTHR43065:SF42">
    <property type="entry name" value="TWO-COMPONENT SENSOR PPRA"/>
    <property type="match status" value="1"/>
</dbReference>
<keyword evidence="5" id="KW-0472">Membrane</keyword>
<dbReference type="InterPro" id="IPR001789">
    <property type="entry name" value="Sig_transdc_resp-reg_receiver"/>
</dbReference>
<dbReference type="PROSITE" id="PS50110">
    <property type="entry name" value="RESPONSE_REGULATORY"/>
    <property type="match status" value="1"/>
</dbReference>
<feature type="domain" description="Histidine kinase" evidence="6">
    <location>
        <begin position="520"/>
        <end position="743"/>
    </location>
</feature>
<comment type="catalytic activity">
    <reaction evidence="1">
        <text>ATP + protein L-histidine = ADP + protein N-phospho-L-histidine.</text>
        <dbReference type="EC" id="2.7.13.3"/>
    </reaction>
</comment>
<dbReference type="InterPro" id="IPR011006">
    <property type="entry name" value="CheY-like_superfamily"/>
</dbReference>
<keyword evidence="3 4" id="KW-0597">Phosphoprotein</keyword>
<dbReference type="SMART" id="SM00387">
    <property type="entry name" value="HATPase_c"/>
    <property type="match status" value="1"/>
</dbReference>
<accession>A0A2G6MTS2</accession>
<name>A0A2G6MTS2_9BACT</name>
<protein>
    <recommendedName>
        <fullName evidence="2">histidine kinase</fullName>
        <ecNumber evidence="2">2.7.13.3</ecNumber>
    </recommendedName>
</protein>
<dbReference type="SUPFAM" id="SSF55874">
    <property type="entry name" value="ATPase domain of HSP90 chaperone/DNA topoisomerase II/histidine kinase"/>
    <property type="match status" value="1"/>
</dbReference>
<proteinExistence type="predicted"/>
<evidence type="ECO:0000313" key="9">
    <source>
        <dbReference type="Proteomes" id="UP000231203"/>
    </source>
</evidence>
<evidence type="ECO:0000256" key="1">
    <source>
        <dbReference type="ARBA" id="ARBA00000085"/>
    </source>
</evidence>
<dbReference type="InterPro" id="IPR004358">
    <property type="entry name" value="Sig_transdc_His_kin-like_C"/>
</dbReference>
<feature type="transmembrane region" description="Helical" evidence="5">
    <location>
        <begin position="348"/>
        <end position="368"/>
    </location>
</feature>
<dbReference type="Gene3D" id="3.40.50.2300">
    <property type="match status" value="1"/>
</dbReference>
<dbReference type="PANTHER" id="PTHR43065">
    <property type="entry name" value="SENSOR HISTIDINE KINASE"/>
    <property type="match status" value="1"/>
</dbReference>
<dbReference type="Pfam" id="PF02518">
    <property type="entry name" value="HATPase_c"/>
    <property type="match status" value="1"/>
</dbReference>
<keyword evidence="8" id="KW-0808">Transferase</keyword>
<gene>
    <name evidence="8" type="ORF">CSA25_00170</name>
</gene>
<dbReference type="Gene3D" id="3.30.565.10">
    <property type="entry name" value="Histidine kinase-like ATPase, C-terminal domain"/>
    <property type="match status" value="1"/>
</dbReference>
<dbReference type="SUPFAM" id="SSF47384">
    <property type="entry name" value="Homodimeric domain of signal transducing histidine kinase"/>
    <property type="match status" value="1"/>
</dbReference>
<dbReference type="InterPro" id="IPR036890">
    <property type="entry name" value="HATPase_C_sf"/>
</dbReference>
<evidence type="ECO:0000259" key="6">
    <source>
        <dbReference type="PROSITE" id="PS50109"/>
    </source>
</evidence>
<dbReference type="GO" id="GO:0000155">
    <property type="term" value="F:phosphorelay sensor kinase activity"/>
    <property type="evidence" value="ECO:0007669"/>
    <property type="project" value="InterPro"/>
</dbReference>
<feature type="transmembrane region" description="Helical" evidence="5">
    <location>
        <begin position="323"/>
        <end position="342"/>
    </location>
</feature>
<dbReference type="SMART" id="SM00448">
    <property type="entry name" value="REC"/>
    <property type="match status" value="1"/>
</dbReference>
<keyword evidence="5" id="KW-1133">Transmembrane helix</keyword>
<keyword evidence="8" id="KW-0418">Kinase</keyword>
<evidence type="ECO:0000256" key="3">
    <source>
        <dbReference type="ARBA" id="ARBA00022553"/>
    </source>
</evidence>
<dbReference type="PROSITE" id="PS50109">
    <property type="entry name" value="HIS_KIN"/>
    <property type="match status" value="1"/>
</dbReference>